<dbReference type="Pfam" id="PF07885">
    <property type="entry name" value="Ion_trans_2"/>
    <property type="match status" value="1"/>
</dbReference>
<dbReference type="OrthoDB" id="9813518at2"/>
<name>A0A5B7YK60_9ALTE</name>
<dbReference type="AlphaFoldDB" id="A0A5B7YK60"/>
<evidence type="ECO:0000256" key="1">
    <source>
        <dbReference type="SAM" id="Phobius"/>
    </source>
</evidence>
<protein>
    <submittedName>
        <fullName evidence="3">Two pore domain potassium channel family protein</fullName>
    </submittedName>
</protein>
<dbReference type="Gene3D" id="3.40.50.720">
    <property type="entry name" value="NAD(P)-binding Rossmann-like Domain"/>
    <property type="match status" value="1"/>
</dbReference>
<reference evidence="3 4" key="1">
    <citation type="submission" date="2019-04" db="EMBL/GenBank/DDBJ databases">
        <title>Salinimonas iocasae sp. nov., a halophilic bacterium isolated from the outer tube casing of tubeworms in Okinawa Trough.</title>
        <authorList>
            <person name="Zhang H."/>
            <person name="Wang H."/>
            <person name="Li C."/>
        </authorList>
    </citation>
    <scope>NUCLEOTIDE SEQUENCE [LARGE SCALE GENOMIC DNA]</scope>
    <source>
        <strain evidence="3 4">KX18D6</strain>
    </source>
</reference>
<sequence length="340" mass="37257">MLRHFSESRWYTIVLITLIYALMSWSLLSAAGEQALISQVEFVYWLAVTASTVGYGDLSPVTTAGKVIVALFVIPVGLSIFAMVIGRIAAWVSDQWKKGLTGMKTLHINNHILVIGWNEKKTMLLLDLLLKERADLAVKPDIVLCVKADINNPLPGQIEFIHVESFNNDNDMDRACVADAGVILIDNPSDDVTLTTALYCTKRNPDAHQVAYFSDDSLVSLLQTHCPNVECTPSVAVEMLAKSVFDPGSSMLHHDLISVDAGQAQFSVALPEDCDTLTVGQLFINMKKHYDAIFIGFAPGGVYKNMVVNPDSAVTVSANDTIFYIASARMTDIDWQKLGS</sequence>
<keyword evidence="3" id="KW-0813">Transport</keyword>
<dbReference type="InterPro" id="IPR036291">
    <property type="entry name" value="NAD(P)-bd_dom_sf"/>
</dbReference>
<keyword evidence="4" id="KW-1185">Reference proteome</keyword>
<dbReference type="Gene3D" id="1.10.287.70">
    <property type="match status" value="1"/>
</dbReference>
<dbReference type="GO" id="GO:0034220">
    <property type="term" value="P:monoatomic ion transmembrane transport"/>
    <property type="evidence" value="ECO:0007669"/>
    <property type="project" value="UniProtKB-KW"/>
</dbReference>
<gene>
    <name evidence="3" type="ORF">FBQ74_05360</name>
</gene>
<keyword evidence="1" id="KW-1133">Transmembrane helix</keyword>
<dbReference type="Proteomes" id="UP000304912">
    <property type="component" value="Chromosome"/>
</dbReference>
<dbReference type="PANTHER" id="PTHR43833:SF9">
    <property type="entry name" value="POTASSIUM CHANNEL PROTEIN YUGO-RELATED"/>
    <property type="match status" value="1"/>
</dbReference>
<feature type="transmembrane region" description="Helical" evidence="1">
    <location>
        <begin position="12"/>
        <end position="30"/>
    </location>
</feature>
<dbReference type="SUPFAM" id="SSF51735">
    <property type="entry name" value="NAD(P)-binding Rossmann-fold domains"/>
    <property type="match status" value="1"/>
</dbReference>
<dbReference type="InterPro" id="IPR050721">
    <property type="entry name" value="Trk_Ktr_HKT_K-transport"/>
</dbReference>
<feature type="transmembrane region" description="Helical" evidence="1">
    <location>
        <begin position="42"/>
        <end position="61"/>
    </location>
</feature>
<evidence type="ECO:0000313" key="4">
    <source>
        <dbReference type="Proteomes" id="UP000304912"/>
    </source>
</evidence>
<evidence type="ECO:0000313" key="3">
    <source>
        <dbReference type="EMBL" id="QCZ95149.1"/>
    </source>
</evidence>
<keyword evidence="1" id="KW-0472">Membrane</keyword>
<dbReference type="InterPro" id="IPR013099">
    <property type="entry name" value="K_chnl_dom"/>
</dbReference>
<dbReference type="PANTHER" id="PTHR43833">
    <property type="entry name" value="POTASSIUM CHANNEL PROTEIN 2-RELATED-RELATED"/>
    <property type="match status" value="1"/>
</dbReference>
<dbReference type="SUPFAM" id="SSF81324">
    <property type="entry name" value="Voltage-gated potassium channels"/>
    <property type="match status" value="1"/>
</dbReference>
<keyword evidence="1" id="KW-0812">Transmembrane</keyword>
<keyword evidence="3" id="KW-0407">Ion channel</keyword>
<dbReference type="EMBL" id="CP039852">
    <property type="protein sequence ID" value="QCZ95149.1"/>
    <property type="molecule type" value="Genomic_DNA"/>
</dbReference>
<evidence type="ECO:0000259" key="2">
    <source>
        <dbReference type="Pfam" id="PF07885"/>
    </source>
</evidence>
<keyword evidence="3" id="KW-0406">Ion transport</keyword>
<proteinExistence type="predicted"/>
<feature type="domain" description="Potassium channel" evidence="2">
    <location>
        <begin position="18"/>
        <end position="93"/>
    </location>
</feature>
<dbReference type="KEGG" id="salk:FBQ74_05360"/>
<accession>A0A5B7YK60</accession>
<organism evidence="3 4">
    <name type="scientific">Salinimonas iocasae</name>
    <dbReference type="NCBI Taxonomy" id="2572577"/>
    <lineage>
        <taxon>Bacteria</taxon>
        <taxon>Pseudomonadati</taxon>
        <taxon>Pseudomonadota</taxon>
        <taxon>Gammaproteobacteria</taxon>
        <taxon>Alteromonadales</taxon>
        <taxon>Alteromonadaceae</taxon>
        <taxon>Alteromonas/Salinimonas group</taxon>
        <taxon>Salinimonas</taxon>
    </lineage>
</organism>
<feature type="transmembrane region" description="Helical" evidence="1">
    <location>
        <begin position="67"/>
        <end position="90"/>
    </location>
</feature>